<dbReference type="Proteomes" id="UP000054485">
    <property type="component" value="Unassembled WGS sequence"/>
</dbReference>
<keyword evidence="2" id="KW-1185">Reference proteome</keyword>
<dbReference type="AlphaFoldDB" id="A0A0D0A991"/>
<organism evidence="1 2">
    <name type="scientific">Suillus luteus UH-Slu-Lm8-n1</name>
    <dbReference type="NCBI Taxonomy" id="930992"/>
    <lineage>
        <taxon>Eukaryota</taxon>
        <taxon>Fungi</taxon>
        <taxon>Dikarya</taxon>
        <taxon>Basidiomycota</taxon>
        <taxon>Agaricomycotina</taxon>
        <taxon>Agaricomycetes</taxon>
        <taxon>Agaricomycetidae</taxon>
        <taxon>Boletales</taxon>
        <taxon>Suillineae</taxon>
        <taxon>Suillaceae</taxon>
        <taxon>Suillus</taxon>
    </lineage>
</organism>
<dbReference type="InParanoid" id="A0A0D0A991"/>
<name>A0A0D0A991_9AGAM</name>
<reference evidence="2" key="2">
    <citation type="submission" date="2015-01" db="EMBL/GenBank/DDBJ databases">
        <title>Evolutionary Origins and Diversification of the Mycorrhizal Mutualists.</title>
        <authorList>
            <consortium name="DOE Joint Genome Institute"/>
            <consortium name="Mycorrhizal Genomics Consortium"/>
            <person name="Kohler A."/>
            <person name="Kuo A."/>
            <person name="Nagy L.G."/>
            <person name="Floudas D."/>
            <person name="Copeland A."/>
            <person name="Barry K.W."/>
            <person name="Cichocki N."/>
            <person name="Veneault-Fourrey C."/>
            <person name="LaButti K."/>
            <person name="Lindquist E.A."/>
            <person name="Lipzen A."/>
            <person name="Lundell T."/>
            <person name="Morin E."/>
            <person name="Murat C."/>
            <person name="Riley R."/>
            <person name="Ohm R."/>
            <person name="Sun H."/>
            <person name="Tunlid A."/>
            <person name="Henrissat B."/>
            <person name="Grigoriev I.V."/>
            <person name="Hibbett D.S."/>
            <person name="Martin F."/>
        </authorList>
    </citation>
    <scope>NUCLEOTIDE SEQUENCE [LARGE SCALE GENOMIC DNA]</scope>
    <source>
        <strain evidence="2">UH-Slu-Lm8-n1</strain>
    </source>
</reference>
<reference evidence="1 2" key="1">
    <citation type="submission" date="2014-04" db="EMBL/GenBank/DDBJ databases">
        <authorList>
            <consortium name="DOE Joint Genome Institute"/>
            <person name="Kuo A."/>
            <person name="Ruytinx J."/>
            <person name="Rineau F."/>
            <person name="Colpaert J."/>
            <person name="Kohler A."/>
            <person name="Nagy L.G."/>
            <person name="Floudas D."/>
            <person name="Copeland A."/>
            <person name="Barry K.W."/>
            <person name="Cichocki N."/>
            <person name="Veneault-Fourrey C."/>
            <person name="LaButti K."/>
            <person name="Lindquist E.A."/>
            <person name="Lipzen A."/>
            <person name="Lundell T."/>
            <person name="Morin E."/>
            <person name="Murat C."/>
            <person name="Sun H."/>
            <person name="Tunlid A."/>
            <person name="Henrissat B."/>
            <person name="Grigoriev I.V."/>
            <person name="Hibbett D.S."/>
            <person name="Martin F."/>
            <person name="Nordberg H.P."/>
            <person name="Cantor M.N."/>
            <person name="Hua S.X."/>
        </authorList>
    </citation>
    <scope>NUCLEOTIDE SEQUENCE [LARGE SCALE GENOMIC DNA]</scope>
    <source>
        <strain evidence="1 2">UH-Slu-Lm8-n1</strain>
    </source>
</reference>
<accession>A0A0D0A991</accession>
<sequence length="60" mass="6653">MYTTGSTIPSTLGEFIYIECTQDLSHRPAGHQSSQDARVSMNFTSHQPQAELIVSGKREI</sequence>
<evidence type="ECO:0000313" key="2">
    <source>
        <dbReference type="Proteomes" id="UP000054485"/>
    </source>
</evidence>
<dbReference type="HOGENOM" id="CLU_2943356_0_0_1"/>
<protein>
    <submittedName>
        <fullName evidence="1">Uncharacterized protein</fullName>
    </submittedName>
</protein>
<evidence type="ECO:0000313" key="1">
    <source>
        <dbReference type="EMBL" id="KIK38331.1"/>
    </source>
</evidence>
<proteinExistence type="predicted"/>
<gene>
    <name evidence="1" type="ORF">CY34DRAFT_809462</name>
</gene>
<dbReference type="EMBL" id="KN835399">
    <property type="protein sequence ID" value="KIK38331.1"/>
    <property type="molecule type" value="Genomic_DNA"/>
</dbReference>